<gene>
    <name evidence="2" type="ORF">I79_023150</name>
</gene>
<reference evidence="3" key="1">
    <citation type="journal article" date="2011" name="Nat. Biotechnol.">
        <title>The genomic sequence of the Chinese hamster ovary (CHO)-K1 cell line.</title>
        <authorList>
            <person name="Xu X."/>
            <person name="Nagarajan H."/>
            <person name="Lewis N.E."/>
            <person name="Pan S."/>
            <person name="Cai Z."/>
            <person name="Liu X."/>
            <person name="Chen W."/>
            <person name="Xie M."/>
            <person name="Wang W."/>
            <person name="Hammond S."/>
            <person name="Andersen M.R."/>
            <person name="Neff N."/>
            <person name="Passarelli B."/>
            <person name="Koh W."/>
            <person name="Fan H.C."/>
            <person name="Wang J."/>
            <person name="Gui Y."/>
            <person name="Lee K.H."/>
            <person name="Betenbaugh M.J."/>
            <person name="Quake S.R."/>
            <person name="Famili I."/>
            <person name="Palsson B.O."/>
            <person name="Wang J."/>
        </authorList>
    </citation>
    <scope>NUCLEOTIDE SEQUENCE [LARGE SCALE GENOMIC DNA]</scope>
    <source>
        <strain evidence="3">CHO K1 cell line</strain>
    </source>
</reference>
<dbReference type="InterPro" id="IPR027968">
    <property type="entry name" value="JHY"/>
</dbReference>
<dbReference type="PANTHER" id="PTHR14726:SF1">
    <property type="entry name" value="JHY PROTEIN HOMOLOG"/>
    <property type="match status" value="1"/>
</dbReference>
<protein>
    <submittedName>
        <fullName evidence="2">Uncharacterized protein C11orf63-like</fullName>
    </submittedName>
</protein>
<dbReference type="STRING" id="10029.G3IH67"/>
<dbReference type="PANTHER" id="PTHR14726">
    <property type="entry name" value="JHY PROTEIN HOMOLOG"/>
    <property type="match status" value="1"/>
</dbReference>
<feature type="compositionally biased region" description="Basic residues" evidence="1">
    <location>
        <begin position="81"/>
        <end position="98"/>
    </location>
</feature>
<feature type="region of interest" description="Disordered" evidence="1">
    <location>
        <begin position="79"/>
        <end position="157"/>
    </location>
</feature>
<dbReference type="EMBL" id="JH002727">
    <property type="protein sequence ID" value="EGW08664.1"/>
    <property type="molecule type" value="Genomic_DNA"/>
</dbReference>
<name>G3IH67_CRIGR</name>
<evidence type="ECO:0000313" key="2">
    <source>
        <dbReference type="EMBL" id="EGW08664.1"/>
    </source>
</evidence>
<dbReference type="AlphaFoldDB" id="G3IH67"/>
<organism evidence="2 3">
    <name type="scientific">Cricetulus griseus</name>
    <name type="common">Chinese hamster</name>
    <name type="synonym">Cricetulus barabensis griseus</name>
    <dbReference type="NCBI Taxonomy" id="10029"/>
    <lineage>
        <taxon>Eukaryota</taxon>
        <taxon>Metazoa</taxon>
        <taxon>Chordata</taxon>
        <taxon>Craniata</taxon>
        <taxon>Vertebrata</taxon>
        <taxon>Euteleostomi</taxon>
        <taxon>Mammalia</taxon>
        <taxon>Eutheria</taxon>
        <taxon>Euarchontoglires</taxon>
        <taxon>Glires</taxon>
        <taxon>Rodentia</taxon>
        <taxon>Myomorpha</taxon>
        <taxon>Muroidea</taxon>
        <taxon>Cricetidae</taxon>
        <taxon>Cricetinae</taxon>
        <taxon>Cricetulus</taxon>
    </lineage>
</organism>
<dbReference type="InParanoid" id="G3IH67"/>
<evidence type="ECO:0000256" key="1">
    <source>
        <dbReference type="SAM" id="MobiDB-lite"/>
    </source>
</evidence>
<sequence length="186" mass="21073">MERVSASPDSWLAQIMEQHQEALVQLAEVQPRDGSLSNTTLPPILPRVESESQLDSARSHRHQMKMTHSNSEGYLLQLERGRKHRKRSSIKSSKLKGYQKRDVKLGGLGPDSESMRDNALEYAKTIPKPKPPSLTDHAAKKNENTKNTRNREKEGSLPEISLLEVLQSRHEREKQAVAAFKVLHIV</sequence>
<evidence type="ECO:0000313" key="3">
    <source>
        <dbReference type="Proteomes" id="UP000001075"/>
    </source>
</evidence>
<accession>G3IH67</accession>
<dbReference type="Pfam" id="PF15261">
    <property type="entry name" value="JHY"/>
    <property type="match status" value="1"/>
</dbReference>
<proteinExistence type="predicted"/>
<feature type="compositionally biased region" description="Basic and acidic residues" evidence="1">
    <location>
        <begin position="137"/>
        <end position="156"/>
    </location>
</feature>
<dbReference type="GO" id="GO:0035082">
    <property type="term" value="P:axoneme assembly"/>
    <property type="evidence" value="ECO:0007669"/>
    <property type="project" value="TreeGrafter"/>
</dbReference>
<dbReference type="Proteomes" id="UP000001075">
    <property type="component" value="Unassembled WGS sequence"/>
</dbReference>
<dbReference type="GO" id="GO:0007420">
    <property type="term" value="P:brain development"/>
    <property type="evidence" value="ECO:0007669"/>
    <property type="project" value="TreeGrafter"/>
</dbReference>